<dbReference type="PANTHER" id="PTHR47424:SF5">
    <property type="entry name" value="ZN(II)2CYS6 TRANSCRIPTION FACTOR (EUROFUNG)"/>
    <property type="match status" value="1"/>
</dbReference>
<dbReference type="RefSeq" id="XP_013326827.1">
    <property type="nucleotide sequence ID" value="XM_013471373.1"/>
</dbReference>
<dbReference type="OrthoDB" id="3362851at2759"/>
<dbReference type="GO" id="GO:0008270">
    <property type="term" value="F:zinc ion binding"/>
    <property type="evidence" value="ECO:0007669"/>
    <property type="project" value="InterPro"/>
</dbReference>
<dbReference type="GO" id="GO:0005634">
    <property type="term" value="C:nucleus"/>
    <property type="evidence" value="ECO:0007669"/>
    <property type="project" value="TreeGrafter"/>
</dbReference>
<name>A0A0F4YQ52_RASE3</name>
<evidence type="ECO:0000313" key="7">
    <source>
        <dbReference type="Proteomes" id="UP000053958"/>
    </source>
</evidence>
<sequence length="646" mass="71427">MRDAMVENSSPDGAAKARVLPKIKQASSRAVFLRPADKETEPDAQVVRCAASAARPRHQHPRSSLPCTDLDSLAPLTRDALIDLLQSSRWQTSPFPPGSQSNPSPQQSAQASNPSDLPDFSNDGRSGTFEYDEPVNSLAGTEAVAVADDVNSLSLRRDRGSSYLGASSAAAGLRVLLKIAPDTIFSRQESIKGGAGVPSLTQPSRSSNVPLRVARDHRELIDNYFTHVHPVTPILDEAEFRATFESGKSQDPAWFALLNMVFALGTIAATTSDSDDDIYYYNVAKSYIGFDSFGSGHLETLQALILIAGWYLHYRNRPNMASAILGAVFRMAYALGLHRELPGGEGTPNAKQRELRRRIWWSLVVLDTNETTTFGRISNRPIFDFAVNLPRNIDDKTGEVVSGPTVYSMLIADIEFSRLASRIQERLVSSPLLSFSEMLTLDAHLVCWHESLPSFLRAPESLPHVAHAVLRRVAFQDLDADQKVCVRKCQSLARNAIECIGSEWSENQFSGWPAVWYLFQASIIPLLCLYSFKDESHHVDDWNQQVQKSIDLLRKMEPWSVAAKRSCELISMLYDTYKETLKTDVLPSETARPTPPDHFFAADVAPPLPTGPPDSTSLSLWDGLFDSAEPDFPDLGFGMDRLDFLG</sequence>
<dbReference type="Pfam" id="PF04082">
    <property type="entry name" value="Fungal_trans"/>
    <property type="match status" value="1"/>
</dbReference>
<organism evidence="6 7">
    <name type="scientific">Rasamsonia emersonii (strain ATCC 16479 / CBS 393.64 / IMI 116815)</name>
    <dbReference type="NCBI Taxonomy" id="1408163"/>
    <lineage>
        <taxon>Eukaryota</taxon>
        <taxon>Fungi</taxon>
        <taxon>Dikarya</taxon>
        <taxon>Ascomycota</taxon>
        <taxon>Pezizomycotina</taxon>
        <taxon>Eurotiomycetes</taxon>
        <taxon>Eurotiomycetidae</taxon>
        <taxon>Eurotiales</taxon>
        <taxon>Trichocomaceae</taxon>
        <taxon>Rasamsonia</taxon>
    </lineage>
</organism>
<feature type="domain" description="Xylanolytic transcriptional activator regulatory" evidence="5">
    <location>
        <begin position="321"/>
        <end position="396"/>
    </location>
</feature>
<proteinExistence type="predicted"/>
<evidence type="ECO:0000256" key="1">
    <source>
        <dbReference type="ARBA" id="ARBA00023015"/>
    </source>
</evidence>
<keyword evidence="3" id="KW-0539">Nucleus</keyword>
<dbReference type="EMBL" id="LASV01000281">
    <property type="protein sequence ID" value="KKA20215.1"/>
    <property type="molecule type" value="Genomic_DNA"/>
</dbReference>
<comment type="caution">
    <text evidence="6">The sequence shown here is derived from an EMBL/GenBank/DDBJ whole genome shotgun (WGS) entry which is preliminary data.</text>
</comment>
<gene>
    <name evidence="6" type="ORF">T310_5784</name>
</gene>
<dbReference type="InterPro" id="IPR007219">
    <property type="entry name" value="XnlR_reg_dom"/>
</dbReference>
<keyword evidence="7" id="KW-1185">Reference proteome</keyword>
<reference evidence="6 7" key="1">
    <citation type="submission" date="2015-04" db="EMBL/GenBank/DDBJ databases">
        <authorList>
            <person name="Heijne W.H."/>
            <person name="Fedorova N.D."/>
            <person name="Nierman W.C."/>
            <person name="Vollebregt A.W."/>
            <person name="Zhao Z."/>
            <person name="Wu L."/>
            <person name="Kumar M."/>
            <person name="Stam H."/>
            <person name="van den Berg M.A."/>
            <person name="Pel H.J."/>
        </authorList>
    </citation>
    <scope>NUCLEOTIDE SEQUENCE [LARGE SCALE GENOMIC DNA]</scope>
    <source>
        <strain evidence="6 7">CBS 393.64</strain>
    </source>
</reference>
<feature type="region of interest" description="Disordered" evidence="4">
    <location>
        <begin position="1"/>
        <end position="21"/>
    </location>
</feature>
<dbReference type="PANTHER" id="PTHR47424">
    <property type="entry name" value="REGULATORY PROTEIN GAL4"/>
    <property type="match status" value="1"/>
</dbReference>
<dbReference type="GeneID" id="25318124"/>
<dbReference type="GO" id="GO:0000435">
    <property type="term" value="P:positive regulation of transcription from RNA polymerase II promoter by galactose"/>
    <property type="evidence" value="ECO:0007669"/>
    <property type="project" value="TreeGrafter"/>
</dbReference>
<evidence type="ECO:0000259" key="5">
    <source>
        <dbReference type="SMART" id="SM00906"/>
    </source>
</evidence>
<feature type="region of interest" description="Disordered" evidence="4">
    <location>
        <begin position="90"/>
        <end position="133"/>
    </location>
</feature>
<evidence type="ECO:0000256" key="2">
    <source>
        <dbReference type="ARBA" id="ARBA00023163"/>
    </source>
</evidence>
<dbReference type="GO" id="GO:0000981">
    <property type="term" value="F:DNA-binding transcription factor activity, RNA polymerase II-specific"/>
    <property type="evidence" value="ECO:0007669"/>
    <property type="project" value="TreeGrafter"/>
</dbReference>
<dbReference type="Proteomes" id="UP000053958">
    <property type="component" value="Unassembled WGS sequence"/>
</dbReference>
<protein>
    <submittedName>
        <fullName evidence="6">Clr-2</fullName>
    </submittedName>
</protein>
<evidence type="ECO:0000256" key="3">
    <source>
        <dbReference type="ARBA" id="ARBA00023242"/>
    </source>
</evidence>
<feature type="compositionally biased region" description="Low complexity" evidence="4">
    <location>
        <begin position="98"/>
        <end position="115"/>
    </location>
</feature>
<keyword evidence="1" id="KW-0805">Transcription regulation</keyword>
<dbReference type="GO" id="GO:0000978">
    <property type="term" value="F:RNA polymerase II cis-regulatory region sequence-specific DNA binding"/>
    <property type="evidence" value="ECO:0007669"/>
    <property type="project" value="TreeGrafter"/>
</dbReference>
<feature type="region of interest" description="Disordered" evidence="4">
    <location>
        <begin position="33"/>
        <end position="70"/>
    </location>
</feature>
<dbReference type="InterPro" id="IPR051127">
    <property type="entry name" value="Fungal_SecMet_Regulators"/>
</dbReference>
<dbReference type="SMART" id="SM00906">
    <property type="entry name" value="Fungal_trans"/>
    <property type="match status" value="1"/>
</dbReference>
<evidence type="ECO:0000256" key="4">
    <source>
        <dbReference type="SAM" id="MobiDB-lite"/>
    </source>
</evidence>
<dbReference type="CDD" id="cd12148">
    <property type="entry name" value="fungal_TF_MHR"/>
    <property type="match status" value="1"/>
</dbReference>
<evidence type="ECO:0000313" key="6">
    <source>
        <dbReference type="EMBL" id="KKA20215.1"/>
    </source>
</evidence>
<keyword evidence="2" id="KW-0804">Transcription</keyword>
<dbReference type="GO" id="GO:0006351">
    <property type="term" value="P:DNA-templated transcription"/>
    <property type="evidence" value="ECO:0007669"/>
    <property type="project" value="InterPro"/>
</dbReference>
<accession>A0A0F4YQ52</accession>
<dbReference type="AlphaFoldDB" id="A0A0F4YQ52"/>
<dbReference type="STRING" id="1408163.A0A0F4YQ52"/>